<keyword evidence="2" id="KW-0732">Signal</keyword>
<keyword evidence="4" id="KW-1185">Reference proteome</keyword>
<dbReference type="EMBL" id="JAIXMP010000018">
    <property type="protein sequence ID" value="KAI9258999.1"/>
    <property type="molecule type" value="Genomic_DNA"/>
</dbReference>
<dbReference type="AlphaFoldDB" id="A0AAD5KAT4"/>
<dbReference type="Proteomes" id="UP001209540">
    <property type="component" value="Unassembled WGS sequence"/>
</dbReference>
<organism evidence="3 4">
    <name type="scientific">Phascolomyces articulosus</name>
    <dbReference type="NCBI Taxonomy" id="60185"/>
    <lineage>
        <taxon>Eukaryota</taxon>
        <taxon>Fungi</taxon>
        <taxon>Fungi incertae sedis</taxon>
        <taxon>Mucoromycota</taxon>
        <taxon>Mucoromycotina</taxon>
        <taxon>Mucoromycetes</taxon>
        <taxon>Mucorales</taxon>
        <taxon>Lichtheimiaceae</taxon>
        <taxon>Phascolomyces</taxon>
    </lineage>
</organism>
<evidence type="ECO:0000256" key="2">
    <source>
        <dbReference type="SAM" id="SignalP"/>
    </source>
</evidence>
<accession>A0AAD5KAT4</accession>
<gene>
    <name evidence="3" type="ORF">BDA99DRAFT_573239</name>
</gene>
<reference evidence="3" key="1">
    <citation type="journal article" date="2022" name="IScience">
        <title>Evolution of zygomycete secretomes and the origins of terrestrial fungal ecologies.</title>
        <authorList>
            <person name="Chang Y."/>
            <person name="Wang Y."/>
            <person name="Mondo S."/>
            <person name="Ahrendt S."/>
            <person name="Andreopoulos W."/>
            <person name="Barry K."/>
            <person name="Beard J."/>
            <person name="Benny G.L."/>
            <person name="Blankenship S."/>
            <person name="Bonito G."/>
            <person name="Cuomo C."/>
            <person name="Desiro A."/>
            <person name="Gervers K.A."/>
            <person name="Hundley H."/>
            <person name="Kuo A."/>
            <person name="LaButti K."/>
            <person name="Lang B.F."/>
            <person name="Lipzen A."/>
            <person name="O'Donnell K."/>
            <person name="Pangilinan J."/>
            <person name="Reynolds N."/>
            <person name="Sandor L."/>
            <person name="Smith M.E."/>
            <person name="Tsang A."/>
            <person name="Grigoriev I.V."/>
            <person name="Stajich J.E."/>
            <person name="Spatafora J.W."/>
        </authorList>
    </citation>
    <scope>NUCLEOTIDE SEQUENCE</scope>
    <source>
        <strain evidence="3">RSA 2281</strain>
    </source>
</reference>
<keyword evidence="1" id="KW-1133">Transmembrane helix</keyword>
<evidence type="ECO:0000256" key="1">
    <source>
        <dbReference type="SAM" id="Phobius"/>
    </source>
</evidence>
<keyword evidence="1" id="KW-0472">Membrane</keyword>
<proteinExistence type="predicted"/>
<feature type="chain" id="PRO_5042288473" evidence="2">
    <location>
        <begin position="26"/>
        <end position="127"/>
    </location>
</feature>
<evidence type="ECO:0000313" key="4">
    <source>
        <dbReference type="Proteomes" id="UP001209540"/>
    </source>
</evidence>
<protein>
    <submittedName>
        <fullName evidence="3">Uncharacterized protein</fullName>
    </submittedName>
</protein>
<reference evidence="3" key="2">
    <citation type="submission" date="2023-02" db="EMBL/GenBank/DDBJ databases">
        <authorList>
            <consortium name="DOE Joint Genome Institute"/>
            <person name="Mondo S.J."/>
            <person name="Chang Y."/>
            <person name="Wang Y."/>
            <person name="Ahrendt S."/>
            <person name="Andreopoulos W."/>
            <person name="Barry K."/>
            <person name="Beard J."/>
            <person name="Benny G.L."/>
            <person name="Blankenship S."/>
            <person name="Bonito G."/>
            <person name="Cuomo C."/>
            <person name="Desiro A."/>
            <person name="Gervers K.A."/>
            <person name="Hundley H."/>
            <person name="Kuo A."/>
            <person name="LaButti K."/>
            <person name="Lang B.F."/>
            <person name="Lipzen A."/>
            <person name="O'Donnell K."/>
            <person name="Pangilinan J."/>
            <person name="Reynolds N."/>
            <person name="Sandor L."/>
            <person name="Smith M.W."/>
            <person name="Tsang A."/>
            <person name="Grigoriev I.V."/>
            <person name="Stajich J.E."/>
            <person name="Spatafora J.W."/>
        </authorList>
    </citation>
    <scope>NUCLEOTIDE SEQUENCE</scope>
    <source>
        <strain evidence="3">RSA 2281</strain>
    </source>
</reference>
<name>A0AAD5KAT4_9FUNG</name>
<comment type="caution">
    <text evidence="3">The sequence shown here is derived from an EMBL/GenBank/DDBJ whole genome shotgun (WGS) entry which is preliminary data.</text>
</comment>
<evidence type="ECO:0000313" key="3">
    <source>
        <dbReference type="EMBL" id="KAI9258999.1"/>
    </source>
</evidence>
<feature type="transmembrane region" description="Helical" evidence="1">
    <location>
        <begin position="104"/>
        <end position="123"/>
    </location>
</feature>
<sequence>MRLFTVYYMLRIMLIMGLQEQLCTSGMEPMESCINYQAQQKRRIADQKSSVETVHLVLGVNNAICYYVLLFHASGRGLLDIETFLDLWTLYCDKLTAMSIDQTGFISASSFFLVDLVICWIMVVEVV</sequence>
<feature type="signal peptide" evidence="2">
    <location>
        <begin position="1"/>
        <end position="25"/>
    </location>
</feature>
<keyword evidence="1" id="KW-0812">Transmembrane</keyword>